<evidence type="ECO:0000313" key="2">
    <source>
        <dbReference type="EMBL" id="CAI5734757.1"/>
    </source>
</evidence>
<dbReference type="EMBL" id="CANTFL010001244">
    <property type="protein sequence ID" value="CAI5734757.1"/>
    <property type="molecule type" value="Genomic_DNA"/>
</dbReference>
<feature type="region of interest" description="Disordered" evidence="1">
    <location>
        <begin position="45"/>
        <end position="66"/>
    </location>
</feature>
<proteinExistence type="predicted"/>
<dbReference type="Proteomes" id="UP001162031">
    <property type="component" value="Unassembled WGS sequence"/>
</dbReference>
<sequence>MPFGSAGGPSGFPLIQNYADMAMDGSLTPVTGAVKSAVVARTGSTGCKHAGRLDSTPLGSSDRPRKVARSKHLTATADPLQFEASAEEPVFHTIPFRINGFVVPLEVDINALKRSLGLDLAPSDVPASGLDPTAHL</sequence>
<accession>A0AAV0UDN2</accession>
<dbReference type="AlphaFoldDB" id="A0AAV0UDN2"/>
<gene>
    <name evidence="2" type="ORF">HBR001_LOCUS6264</name>
</gene>
<name>A0AAV0UDN2_HYABA</name>
<reference evidence="2" key="1">
    <citation type="submission" date="2022-12" db="EMBL/GenBank/DDBJ databases">
        <authorList>
            <person name="Webb A."/>
        </authorList>
    </citation>
    <scope>NUCLEOTIDE SEQUENCE</scope>
    <source>
        <strain evidence="2">Hp1</strain>
    </source>
</reference>
<evidence type="ECO:0008006" key="4">
    <source>
        <dbReference type="Google" id="ProtNLM"/>
    </source>
</evidence>
<evidence type="ECO:0000256" key="1">
    <source>
        <dbReference type="SAM" id="MobiDB-lite"/>
    </source>
</evidence>
<organism evidence="2 3">
    <name type="scientific">Hyaloperonospora brassicae</name>
    <name type="common">Brassica downy mildew</name>
    <name type="synonym">Peronospora brassicae</name>
    <dbReference type="NCBI Taxonomy" id="162125"/>
    <lineage>
        <taxon>Eukaryota</taxon>
        <taxon>Sar</taxon>
        <taxon>Stramenopiles</taxon>
        <taxon>Oomycota</taxon>
        <taxon>Peronosporomycetes</taxon>
        <taxon>Peronosporales</taxon>
        <taxon>Peronosporaceae</taxon>
        <taxon>Hyaloperonospora</taxon>
    </lineage>
</organism>
<keyword evidence="3" id="KW-1185">Reference proteome</keyword>
<protein>
    <recommendedName>
        <fullName evidence="4">RxLR effector candidate protein</fullName>
    </recommendedName>
</protein>
<comment type="caution">
    <text evidence="2">The sequence shown here is derived from an EMBL/GenBank/DDBJ whole genome shotgun (WGS) entry which is preliminary data.</text>
</comment>
<evidence type="ECO:0000313" key="3">
    <source>
        <dbReference type="Proteomes" id="UP001162031"/>
    </source>
</evidence>